<organism evidence="1 2">
    <name type="scientific">Pseudocercospora fijiensis (strain CIRAD86)</name>
    <name type="common">Black leaf streak disease fungus</name>
    <name type="synonym">Mycosphaerella fijiensis</name>
    <dbReference type="NCBI Taxonomy" id="383855"/>
    <lineage>
        <taxon>Eukaryota</taxon>
        <taxon>Fungi</taxon>
        <taxon>Dikarya</taxon>
        <taxon>Ascomycota</taxon>
        <taxon>Pezizomycotina</taxon>
        <taxon>Dothideomycetes</taxon>
        <taxon>Dothideomycetidae</taxon>
        <taxon>Mycosphaerellales</taxon>
        <taxon>Mycosphaerellaceae</taxon>
        <taxon>Pseudocercospora</taxon>
    </lineage>
</organism>
<dbReference type="KEGG" id="pfj:MYCFIDRAFT_87553"/>
<evidence type="ECO:0000313" key="2">
    <source>
        <dbReference type="Proteomes" id="UP000016932"/>
    </source>
</evidence>
<gene>
    <name evidence="1" type="ORF">MYCFIDRAFT_87553</name>
</gene>
<dbReference type="VEuPathDB" id="FungiDB:MYCFIDRAFT_87553"/>
<dbReference type="EMBL" id="KB446555">
    <property type="protein sequence ID" value="EME88698.1"/>
    <property type="molecule type" value="Genomic_DNA"/>
</dbReference>
<reference evidence="1 2" key="1">
    <citation type="journal article" date="2012" name="PLoS Pathog.">
        <title>Diverse lifestyles and strategies of plant pathogenesis encoded in the genomes of eighteen Dothideomycetes fungi.</title>
        <authorList>
            <person name="Ohm R.A."/>
            <person name="Feau N."/>
            <person name="Henrissat B."/>
            <person name="Schoch C.L."/>
            <person name="Horwitz B.A."/>
            <person name="Barry K.W."/>
            <person name="Condon B.J."/>
            <person name="Copeland A.C."/>
            <person name="Dhillon B."/>
            <person name="Glaser F."/>
            <person name="Hesse C.N."/>
            <person name="Kosti I."/>
            <person name="LaButti K."/>
            <person name="Lindquist E.A."/>
            <person name="Lucas S."/>
            <person name="Salamov A.A."/>
            <person name="Bradshaw R.E."/>
            <person name="Ciuffetti L."/>
            <person name="Hamelin R.C."/>
            <person name="Kema G.H.J."/>
            <person name="Lawrence C."/>
            <person name="Scott J.A."/>
            <person name="Spatafora J.W."/>
            <person name="Turgeon B.G."/>
            <person name="de Wit P.J.G.M."/>
            <person name="Zhong S."/>
            <person name="Goodwin S.B."/>
            <person name="Grigoriev I.V."/>
        </authorList>
    </citation>
    <scope>NUCLEOTIDE SEQUENCE [LARGE SCALE GENOMIC DNA]</scope>
    <source>
        <strain evidence="1 2">CIRAD86</strain>
    </source>
</reference>
<dbReference type="OrthoDB" id="10470349at2759"/>
<dbReference type="HOGENOM" id="CLU_1468803_0_0_1"/>
<evidence type="ECO:0000313" key="1">
    <source>
        <dbReference type="EMBL" id="EME88698.1"/>
    </source>
</evidence>
<proteinExistence type="predicted"/>
<sequence>MAVETIPVTELEWLIKDVNNHFMALYHDGAFTRSRALGQAQMRFEQWTKTPQVISPGPPVAAKKSLQRLCFDLEDALNVQDSTDLDRLAAQISVYLANLEQLQTPAVDATPHISDKDIPQSKTLKHQYVNNEASNTSKALYGDWIAKDYNGPFSEFSSVYRENKANDSAKVQYGDIYNGKSVFD</sequence>
<protein>
    <recommendedName>
        <fullName evidence="3">Prion-inhibition and propagation HeLo domain-containing protein</fullName>
    </recommendedName>
</protein>
<accession>N1QBU5</accession>
<name>N1QBU5_PSEFD</name>
<dbReference type="AlphaFoldDB" id="N1QBU5"/>
<keyword evidence="2" id="KW-1185">Reference proteome</keyword>
<dbReference type="Proteomes" id="UP000016932">
    <property type="component" value="Unassembled WGS sequence"/>
</dbReference>
<evidence type="ECO:0008006" key="3">
    <source>
        <dbReference type="Google" id="ProtNLM"/>
    </source>
</evidence>
<dbReference type="GeneID" id="19342594"/>
<dbReference type="RefSeq" id="XP_007920950.1">
    <property type="nucleotide sequence ID" value="XM_007922759.1"/>
</dbReference>